<dbReference type="EMBL" id="SDAM02000167">
    <property type="protein sequence ID" value="KAH6826315.1"/>
    <property type="molecule type" value="Genomic_DNA"/>
</dbReference>
<accession>A0AAD4P555</accession>
<keyword evidence="1" id="KW-0175">Coiled coil</keyword>
<comment type="caution">
    <text evidence="2">The sequence shown here is derived from an EMBL/GenBank/DDBJ whole genome shotgun (WGS) entry which is preliminary data.</text>
</comment>
<dbReference type="PANTHER" id="PTHR47242:SF1">
    <property type="entry name" value="TRAF-LIKE FAMILY PROTEIN"/>
    <property type="match status" value="1"/>
</dbReference>
<protein>
    <submittedName>
        <fullName evidence="2">Uncharacterized protein</fullName>
    </submittedName>
</protein>
<sequence length="123" mass="14184">MADRLLKQAGSLVMILADVHEWQIDCVNKQGLLLDVVQALTDLNLTSHQLHPSAEAEIKAEVDRFSRERKELIEQIQEVETQHMTEKKVLQDRLYDAESHDELKRVMKEKNVLAERLKKAEAA</sequence>
<evidence type="ECO:0000313" key="2">
    <source>
        <dbReference type="EMBL" id="KAH6826315.1"/>
    </source>
</evidence>
<dbReference type="AlphaFoldDB" id="A0AAD4P555"/>
<evidence type="ECO:0000313" key="3">
    <source>
        <dbReference type="Proteomes" id="UP001190926"/>
    </source>
</evidence>
<keyword evidence="3" id="KW-1185">Reference proteome</keyword>
<organism evidence="2 3">
    <name type="scientific">Perilla frutescens var. hirtella</name>
    <name type="common">Perilla citriodora</name>
    <name type="synonym">Perilla setoyensis</name>
    <dbReference type="NCBI Taxonomy" id="608512"/>
    <lineage>
        <taxon>Eukaryota</taxon>
        <taxon>Viridiplantae</taxon>
        <taxon>Streptophyta</taxon>
        <taxon>Embryophyta</taxon>
        <taxon>Tracheophyta</taxon>
        <taxon>Spermatophyta</taxon>
        <taxon>Magnoliopsida</taxon>
        <taxon>eudicotyledons</taxon>
        <taxon>Gunneridae</taxon>
        <taxon>Pentapetalae</taxon>
        <taxon>asterids</taxon>
        <taxon>lamiids</taxon>
        <taxon>Lamiales</taxon>
        <taxon>Lamiaceae</taxon>
        <taxon>Nepetoideae</taxon>
        <taxon>Elsholtzieae</taxon>
        <taxon>Perilla</taxon>
    </lineage>
</organism>
<feature type="coiled-coil region" evidence="1">
    <location>
        <begin position="55"/>
        <end position="123"/>
    </location>
</feature>
<dbReference type="Proteomes" id="UP001190926">
    <property type="component" value="Unassembled WGS sequence"/>
</dbReference>
<name>A0AAD4P555_PERFH</name>
<proteinExistence type="predicted"/>
<gene>
    <name evidence="2" type="ORF">C2S53_017664</name>
</gene>
<reference evidence="2 3" key="1">
    <citation type="journal article" date="2021" name="Nat. Commun.">
        <title>Incipient diploidization of the medicinal plant Perilla within 10,000 years.</title>
        <authorList>
            <person name="Zhang Y."/>
            <person name="Shen Q."/>
            <person name="Leng L."/>
            <person name="Zhang D."/>
            <person name="Chen S."/>
            <person name="Shi Y."/>
            <person name="Ning Z."/>
            <person name="Chen S."/>
        </authorList>
    </citation>
    <scope>NUCLEOTIDE SEQUENCE [LARGE SCALE GENOMIC DNA]</scope>
    <source>
        <strain evidence="3">cv. PC099</strain>
    </source>
</reference>
<evidence type="ECO:0000256" key="1">
    <source>
        <dbReference type="SAM" id="Coils"/>
    </source>
</evidence>
<dbReference type="PANTHER" id="PTHR47242">
    <property type="entry name" value="TRAF-LIKE FAMILY PROTEIN"/>
    <property type="match status" value="1"/>
</dbReference>